<protein>
    <submittedName>
        <fullName evidence="5">Polysaccharide deacetylase family protein</fullName>
    </submittedName>
</protein>
<keyword evidence="3" id="KW-1133">Transmembrane helix</keyword>
<keyword evidence="3" id="KW-0472">Membrane</keyword>
<dbReference type="Proteomes" id="UP000707138">
    <property type="component" value="Unassembled WGS sequence"/>
</dbReference>
<evidence type="ECO:0000259" key="4">
    <source>
        <dbReference type="PROSITE" id="PS51677"/>
    </source>
</evidence>
<accession>A0ABS2GG62</accession>
<reference evidence="5 6" key="1">
    <citation type="journal article" date="2021" name="Sci. Rep.">
        <title>The distribution of antibiotic resistance genes in chicken gut microbiota commensals.</title>
        <authorList>
            <person name="Juricova H."/>
            <person name="Matiasovicova J."/>
            <person name="Kubasova T."/>
            <person name="Cejkova D."/>
            <person name="Rychlik I."/>
        </authorList>
    </citation>
    <scope>NUCLEOTIDE SEQUENCE [LARGE SCALE GENOMIC DNA]</scope>
    <source>
        <strain evidence="5 6">An537</strain>
    </source>
</reference>
<organism evidence="5 6">
    <name type="scientific">Veillonella magna</name>
    <dbReference type="NCBI Taxonomy" id="464322"/>
    <lineage>
        <taxon>Bacteria</taxon>
        <taxon>Bacillati</taxon>
        <taxon>Bacillota</taxon>
        <taxon>Negativicutes</taxon>
        <taxon>Veillonellales</taxon>
        <taxon>Veillonellaceae</taxon>
        <taxon>Veillonella</taxon>
    </lineage>
</organism>
<dbReference type="InterPro" id="IPR011330">
    <property type="entry name" value="Glyco_hydro/deAcase_b/a-brl"/>
</dbReference>
<dbReference type="PROSITE" id="PS51677">
    <property type="entry name" value="NODB"/>
    <property type="match status" value="1"/>
</dbReference>
<keyword evidence="6" id="KW-1185">Reference proteome</keyword>
<feature type="transmembrane region" description="Helical" evidence="3">
    <location>
        <begin position="7"/>
        <end position="30"/>
    </location>
</feature>
<dbReference type="CDD" id="cd10918">
    <property type="entry name" value="CE4_NodB_like_5s_6s"/>
    <property type="match status" value="1"/>
</dbReference>
<dbReference type="InterPro" id="IPR002509">
    <property type="entry name" value="NODB_dom"/>
</dbReference>
<keyword evidence="2" id="KW-0732">Signal</keyword>
<dbReference type="Pfam" id="PF01522">
    <property type="entry name" value="Polysacc_deac_1"/>
    <property type="match status" value="1"/>
</dbReference>
<evidence type="ECO:0000256" key="1">
    <source>
        <dbReference type="ARBA" id="ARBA00004613"/>
    </source>
</evidence>
<dbReference type="Gene3D" id="3.20.20.370">
    <property type="entry name" value="Glycoside hydrolase/deacetylase"/>
    <property type="match status" value="1"/>
</dbReference>
<comment type="caution">
    <text evidence="5">The sequence shown here is derived from an EMBL/GenBank/DDBJ whole genome shotgun (WGS) entry which is preliminary data.</text>
</comment>
<comment type="subcellular location">
    <subcellularLocation>
        <location evidence="1">Secreted</location>
    </subcellularLocation>
</comment>
<proteinExistence type="predicted"/>
<dbReference type="PANTHER" id="PTHR34216">
    <property type="match status" value="1"/>
</dbReference>
<gene>
    <name evidence="5" type="ORF">H6A01_02125</name>
</gene>
<dbReference type="SUPFAM" id="SSF88713">
    <property type="entry name" value="Glycoside hydrolase/deacetylase"/>
    <property type="match status" value="1"/>
</dbReference>
<evidence type="ECO:0000256" key="3">
    <source>
        <dbReference type="SAM" id="Phobius"/>
    </source>
</evidence>
<dbReference type="InterPro" id="IPR051398">
    <property type="entry name" value="Polysacch_Deacetylase"/>
</dbReference>
<keyword evidence="3" id="KW-0812">Transmembrane</keyword>
<sequence>MKRKIKYWCTVVGIFILGAAMYIGGCWWTASYSTIAGVPILNYHQVNDVNYSPLTMQVPHFEQQMAYLHDNGYHTITLDELYAFLEEGKALPDKAVAITFDDGYQDNYKNALPILKKYGMKATVFMIGDSVGAPRFMTADELRTMQQNGIDVESHTYSHKDLTKMDQANVESELMRSRLILEDVLHKPVCYVAYPCGFYNDTVLKATKDTGYRLGLTVTTGNARRGDNPLALQRLAVFEGDDPFLSMRIRLHMADLVGSMWKLRDALRDHGYVEIASKVPLI</sequence>
<evidence type="ECO:0000313" key="6">
    <source>
        <dbReference type="Proteomes" id="UP000707138"/>
    </source>
</evidence>
<dbReference type="EMBL" id="JACJLA010000002">
    <property type="protein sequence ID" value="MBM6912128.1"/>
    <property type="molecule type" value="Genomic_DNA"/>
</dbReference>
<name>A0ABS2GG62_9FIRM</name>
<dbReference type="PANTHER" id="PTHR34216:SF3">
    <property type="entry name" value="POLY-BETA-1,6-N-ACETYL-D-GLUCOSAMINE N-DEACETYLASE"/>
    <property type="match status" value="1"/>
</dbReference>
<dbReference type="RefSeq" id="WP_205087389.1">
    <property type="nucleotide sequence ID" value="NZ_JACJLA010000002.1"/>
</dbReference>
<evidence type="ECO:0000313" key="5">
    <source>
        <dbReference type="EMBL" id="MBM6912128.1"/>
    </source>
</evidence>
<evidence type="ECO:0000256" key="2">
    <source>
        <dbReference type="ARBA" id="ARBA00022729"/>
    </source>
</evidence>
<feature type="domain" description="NodB homology" evidence="4">
    <location>
        <begin position="94"/>
        <end position="282"/>
    </location>
</feature>